<dbReference type="InterPro" id="IPR049449">
    <property type="entry name" value="TesB_ACOT8-like_N"/>
</dbReference>
<dbReference type="InterPro" id="IPR049450">
    <property type="entry name" value="ACOT8-like_C"/>
</dbReference>
<proteinExistence type="predicted"/>
<protein>
    <submittedName>
        <fullName evidence="3">Acyl-CoA thioesterase</fullName>
    </submittedName>
</protein>
<dbReference type="Pfam" id="PF13622">
    <property type="entry name" value="4HBT_3"/>
    <property type="match status" value="1"/>
</dbReference>
<evidence type="ECO:0000259" key="2">
    <source>
        <dbReference type="Pfam" id="PF20789"/>
    </source>
</evidence>
<evidence type="ECO:0000313" key="4">
    <source>
        <dbReference type="Proteomes" id="UP000192342"/>
    </source>
</evidence>
<name>A0A1Y1SG74_9GAMM</name>
<reference evidence="3 4" key="1">
    <citation type="submission" date="2013-04" db="EMBL/GenBank/DDBJ databases">
        <title>Oceanococcus atlanticus 22II-S10r2 Genome Sequencing.</title>
        <authorList>
            <person name="Lai Q."/>
            <person name="Li G."/>
            <person name="Shao Z."/>
        </authorList>
    </citation>
    <scope>NUCLEOTIDE SEQUENCE [LARGE SCALE GENOMIC DNA]</scope>
    <source>
        <strain evidence="3 4">22II-S10r2</strain>
    </source>
</reference>
<evidence type="ECO:0000313" key="3">
    <source>
        <dbReference type="EMBL" id="ORE88657.1"/>
    </source>
</evidence>
<sequence length="259" mass="28449">MTLTQFLNSVATTTEGLKARIPDSWMQGRSTYGGLQAVLAAKAMQPLSDGLPIRTLQATLIAPVEGEVECRAELIRSSKNTRQIRVELIKDEQLHATFMGIFGRPRESVVNMVRARQVSADKSLVWPYMEGISPAFLQNLEVCMLKGNPVGSGQHDCEQLYRLALKDEAPSTELEHVLALADFPPPIGLSWPKGFKPGSTMTWMLNFTSEPVSGHALNDWECEVVLDAASDGYTHQTVSLYAPNGNLLLRGTQCMVVFG</sequence>
<feature type="domain" description="Acyl-CoA thioesterase-like N-terminal HotDog" evidence="1">
    <location>
        <begin position="21"/>
        <end position="102"/>
    </location>
</feature>
<dbReference type="InterPro" id="IPR029069">
    <property type="entry name" value="HotDog_dom_sf"/>
</dbReference>
<dbReference type="SUPFAM" id="SSF54637">
    <property type="entry name" value="Thioesterase/thiol ester dehydrase-isomerase"/>
    <property type="match status" value="2"/>
</dbReference>
<keyword evidence="4" id="KW-1185">Reference proteome</keyword>
<dbReference type="RefSeq" id="WP_083559282.1">
    <property type="nucleotide sequence ID" value="NZ_AQQV01000001.1"/>
</dbReference>
<gene>
    <name evidence="3" type="ORF">ATO7_02240</name>
</gene>
<accession>A0A1Y1SG74</accession>
<evidence type="ECO:0000259" key="1">
    <source>
        <dbReference type="Pfam" id="PF13622"/>
    </source>
</evidence>
<dbReference type="Proteomes" id="UP000192342">
    <property type="component" value="Unassembled WGS sequence"/>
</dbReference>
<dbReference type="InterPro" id="IPR042171">
    <property type="entry name" value="Acyl-CoA_hotdog"/>
</dbReference>
<dbReference type="STRING" id="1317117.ATO7_02240"/>
<dbReference type="Pfam" id="PF20789">
    <property type="entry name" value="4HBT_3C"/>
    <property type="match status" value="1"/>
</dbReference>
<comment type="caution">
    <text evidence="3">The sequence shown here is derived from an EMBL/GenBank/DDBJ whole genome shotgun (WGS) entry which is preliminary data.</text>
</comment>
<dbReference type="Gene3D" id="2.40.160.210">
    <property type="entry name" value="Acyl-CoA thioesterase, double hotdog domain"/>
    <property type="match status" value="1"/>
</dbReference>
<dbReference type="AlphaFoldDB" id="A0A1Y1SG74"/>
<dbReference type="EMBL" id="AQQV01000001">
    <property type="protein sequence ID" value="ORE88657.1"/>
    <property type="molecule type" value="Genomic_DNA"/>
</dbReference>
<feature type="domain" description="Acyl-CoA thioesterase-like C-terminal" evidence="2">
    <location>
        <begin position="129"/>
        <end position="257"/>
    </location>
</feature>
<dbReference type="OrthoDB" id="7059210at2"/>
<organism evidence="3 4">
    <name type="scientific">Oceanococcus atlanticus</name>
    <dbReference type="NCBI Taxonomy" id="1317117"/>
    <lineage>
        <taxon>Bacteria</taxon>
        <taxon>Pseudomonadati</taxon>
        <taxon>Pseudomonadota</taxon>
        <taxon>Gammaproteobacteria</taxon>
        <taxon>Chromatiales</taxon>
        <taxon>Oceanococcaceae</taxon>
        <taxon>Oceanococcus</taxon>
    </lineage>
</organism>